<protein>
    <submittedName>
        <fullName evidence="1">Uncharacterized protein</fullName>
    </submittedName>
</protein>
<dbReference type="Proteomes" id="UP000281553">
    <property type="component" value="Unassembled WGS sequence"/>
</dbReference>
<reference evidence="1 2" key="1">
    <citation type="submission" date="2018-11" db="EMBL/GenBank/DDBJ databases">
        <authorList>
            <consortium name="Pathogen Informatics"/>
        </authorList>
    </citation>
    <scope>NUCLEOTIDE SEQUENCE [LARGE SCALE GENOMIC DNA]</scope>
</reference>
<evidence type="ECO:0000313" key="1">
    <source>
        <dbReference type="EMBL" id="VDK89509.1"/>
    </source>
</evidence>
<sequence>MFGSRIHKHKLTVQRGDALAHVAVQIYETGHEFDFAAAMVIAHAGNKTDHEFIEAWASDENAVDRFIDLAPADIALRRQLRADGTGG</sequence>
<proteinExistence type="predicted"/>
<accession>A0A3P6U186</accession>
<keyword evidence="2" id="KW-1185">Reference proteome</keyword>
<organism evidence="1 2">
    <name type="scientific">Dibothriocephalus latus</name>
    <name type="common">Fish tapeworm</name>
    <name type="synonym">Diphyllobothrium latum</name>
    <dbReference type="NCBI Taxonomy" id="60516"/>
    <lineage>
        <taxon>Eukaryota</taxon>
        <taxon>Metazoa</taxon>
        <taxon>Spiralia</taxon>
        <taxon>Lophotrochozoa</taxon>
        <taxon>Platyhelminthes</taxon>
        <taxon>Cestoda</taxon>
        <taxon>Eucestoda</taxon>
        <taxon>Diphyllobothriidea</taxon>
        <taxon>Diphyllobothriidae</taxon>
        <taxon>Dibothriocephalus</taxon>
    </lineage>
</organism>
<dbReference type="EMBL" id="UYRU01045418">
    <property type="protein sequence ID" value="VDK89509.1"/>
    <property type="molecule type" value="Genomic_DNA"/>
</dbReference>
<dbReference type="AlphaFoldDB" id="A0A3P6U186"/>
<evidence type="ECO:0000313" key="2">
    <source>
        <dbReference type="Proteomes" id="UP000281553"/>
    </source>
</evidence>
<gene>
    <name evidence="1" type="ORF">DILT_LOCUS4407</name>
</gene>
<dbReference type="OrthoDB" id="10615971at2759"/>
<name>A0A3P6U186_DIBLA</name>